<sequence length="243" mass="26687">MDTSRILAKDRFGFVGILREALRISTTSPSFLILAFLSSFPLFCSLLLNEFLLQQTSLDTAQTSRLALMSALYLVIVNPLDLLNTALVVHRGLQSLPCTRFCSVALSLLGLLSLASNLYGSSSYFGPAGFSKVLSGLLFVALFKKYTEWSAIWNVGFVISILEEKHGDIALGVAAYLSRGSRRKGFALMLAGLVATIMQVSLVCLGNVVKWSVFMVYYCDCKKRFLEKKIDVKEGKAAQLVKS</sequence>
<proteinExistence type="predicted"/>
<feature type="transmembrane region" description="Helical" evidence="1">
    <location>
        <begin position="21"/>
        <end position="48"/>
    </location>
</feature>
<reference evidence="2 3" key="1">
    <citation type="submission" date="2024-11" db="EMBL/GenBank/DDBJ databases">
        <title>Chromosome-level genome assembly of Eucalyptus globulus Labill. provides insights into its genome evolution.</title>
        <authorList>
            <person name="Li X."/>
        </authorList>
    </citation>
    <scope>NUCLEOTIDE SEQUENCE [LARGE SCALE GENOMIC DNA]</scope>
    <source>
        <strain evidence="2">CL2024</strain>
        <tissue evidence="2">Fresh tender leaves</tissue>
    </source>
</reference>
<evidence type="ECO:0000313" key="2">
    <source>
        <dbReference type="EMBL" id="KAL3723175.1"/>
    </source>
</evidence>
<gene>
    <name evidence="2" type="ORF">ACJRO7_035365</name>
</gene>
<keyword evidence="3" id="KW-1185">Reference proteome</keyword>
<evidence type="ECO:0000313" key="3">
    <source>
        <dbReference type="Proteomes" id="UP001634007"/>
    </source>
</evidence>
<accession>A0ABD3J8N3</accession>
<feature type="transmembrane region" description="Helical" evidence="1">
    <location>
        <begin position="186"/>
        <end position="208"/>
    </location>
</feature>
<name>A0ABD3J8N3_EUCGL</name>
<protein>
    <submittedName>
        <fullName evidence="2">Uncharacterized protein</fullName>
    </submittedName>
</protein>
<keyword evidence="1" id="KW-1133">Transmembrane helix</keyword>
<dbReference type="EMBL" id="JBJKBG010000009">
    <property type="protein sequence ID" value="KAL3723175.1"/>
    <property type="molecule type" value="Genomic_DNA"/>
</dbReference>
<feature type="transmembrane region" description="Helical" evidence="1">
    <location>
        <begin position="68"/>
        <end position="89"/>
    </location>
</feature>
<feature type="transmembrane region" description="Helical" evidence="1">
    <location>
        <begin position="101"/>
        <end position="119"/>
    </location>
</feature>
<evidence type="ECO:0000256" key="1">
    <source>
        <dbReference type="SAM" id="Phobius"/>
    </source>
</evidence>
<comment type="caution">
    <text evidence="2">The sequence shown here is derived from an EMBL/GenBank/DDBJ whole genome shotgun (WGS) entry which is preliminary data.</text>
</comment>
<organism evidence="2 3">
    <name type="scientific">Eucalyptus globulus</name>
    <name type="common">Tasmanian blue gum</name>
    <dbReference type="NCBI Taxonomy" id="34317"/>
    <lineage>
        <taxon>Eukaryota</taxon>
        <taxon>Viridiplantae</taxon>
        <taxon>Streptophyta</taxon>
        <taxon>Embryophyta</taxon>
        <taxon>Tracheophyta</taxon>
        <taxon>Spermatophyta</taxon>
        <taxon>Magnoliopsida</taxon>
        <taxon>eudicotyledons</taxon>
        <taxon>Gunneridae</taxon>
        <taxon>Pentapetalae</taxon>
        <taxon>rosids</taxon>
        <taxon>malvids</taxon>
        <taxon>Myrtales</taxon>
        <taxon>Myrtaceae</taxon>
        <taxon>Myrtoideae</taxon>
        <taxon>Eucalypteae</taxon>
        <taxon>Eucalyptus</taxon>
    </lineage>
</organism>
<dbReference type="AlphaFoldDB" id="A0ABD3J8N3"/>
<dbReference type="Proteomes" id="UP001634007">
    <property type="component" value="Unassembled WGS sequence"/>
</dbReference>
<keyword evidence="1" id="KW-0812">Transmembrane</keyword>
<keyword evidence="1" id="KW-0472">Membrane</keyword>
<dbReference type="PANTHER" id="PTHR36714:SF1">
    <property type="entry name" value="T23E23.1"/>
    <property type="match status" value="1"/>
</dbReference>
<dbReference type="PANTHER" id="PTHR36714">
    <property type="entry name" value="T23E23.1"/>
    <property type="match status" value="1"/>
</dbReference>